<feature type="signal peptide" evidence="1">
    <location>
        <begin position="1"/>
        <end position="19"/>
    </location>
</feature>
<reference evidence="2 3" key="1">
    <citation type="submission" date="2019-02" db="EMBL/GenBank/DDBJ databases">
        <title>Genomic Encyclopedia of Archaeal and Bacterial Type Strains, Phase II (KMG-II): from individual species to whole genera.</title>
        <authorList>
            <person name="Goeker M."/>
        </authorList>
    </citation>
    <scope>NUCLEOTIDE SEQUENCE [LARGE SCALE GENOMIC DNA]</scope>
    <source>
        <strain evidence="2 3">DSM 18101</strain>
    </source>
</reference>
<dbReference type="PANTHER" id="PTHR43640">
    <property type="entry name" value="OS07G0260300 PROTEIN"/>
    <property type="match status" value="1"/>
</dbReference>
<feature type="chain" id="PRO_5020714203" evidence="1">
    <location>
        <begin position="20"/>
        <end position="197"/>
    </location>
</feature>
<dbReference type="Gene3D" id="3.40.30.10">
    <property type="entry name" value="Glutaredoxin"/>
    <property type="match status" value="1"/>
</dbReference>
<dbReference type="InterPro" id="IPR047262">
    <property type="entry name" value="PRX-like1"/>
</dbReference>
<comment type="caution">
    <text evidence="2">The sequence shown here is derived from an EMBL/GenBank/DDBJ whole genome shotgun (WGS) entry which is preliminary data.</text>
</comment>
<gene>
    <name evidence="2" type="ORF">BDD14_6205</name>
</gene>
<dbReference type="EMBL" id="SHKW01000007">
    <property type="protein sequence ID" value="RZU29613.1"/>
    <property type="molecule type" value="Genomic_DNA"/>
</dbReference>
<accession>A0A4Q7Y147</accession>
<name>A0A4Q7Y147_9BACT</name>
<protein>
    <submittedName>
        <fullName evidence="2">AhpC/TSA family protein</fullName>
    </submittedName>
</protein>
<dbReference type="PANTHER" id="PTHR43640:SF1">
    <property type="entry name" value="THIOREDOXIN-DEPENDENT PEROXIREDOXIN"/>
    <property type="match status" value="1"/>
</dbReference>
<dbReference type="Proteomes" id="UP000292958">
    <property type="component" value="Unassembled WGS sequence"/>
</dbReference>
<dbReference type="RefSeq" id="WP_165420398.1">
    <property type="nucleotide sequence ID" value="NZ_SHKW01000007.1"/>
</dbReference>
<dbReference type="SUPFAM" id="SSF52833">
    <property type="entry name" value="Thioredoxin-like"/>
    <property type="match status" value="1"/>
</dbReference>
<evidence type="ECO:0000313" key="2">
    <source>
        <dbReference type="EMBL" id="RZU29613.1"/>
    </source>
</evidence>
<evidence type="ECO:0000256" key="1">
    <source>
        <dbReference type="SAM" id="SignalP"/>
    </source>
</evidence>
<evidence type="ECO:0000313" key="3">
    <source>
        <dbReference type="Proteomes" id="UP000292958"/>
    </source>
</evidence>
<proteinExistence type="predicted"/>
<keyword evidence="1" id="KW-0732">Signal</keyword>
<sequence length="197" mass="21663">MPRWILLFAVMLAALPCLTEERPEYGVRTDGQRVTSLGGPGTKAIALFFVASDCPISNRSFPEMKRLREEFSSRGVRFWFVYPNVGERPEQVRAHQSAYDAGGEALLEATAALVRMAGARVTPEVSVLVPDGDSRWRPVYTGRIDDRFVHIGQERPQPTEHFAERALASMLQGRRVKAATGVPVGCGIINPGVSPGR</sequence>
<dbReference type="AlphaFoldDB" id="A0A4Q7Y147"/>
<keyword evidence="3" id="KW-1185">Reference proteome</keyword>
<dbReference type="InterPro" id="IPR036249">
    <property type="entry name" value="Thioredoxin-like_sf"/>
</dbReference>
<organism evidence="2 3">
    <name type="scientific">Edaphobacter modestus</name>
    <dbReference type="NCBI Taxonomy" id="388466"/>
    <lineage>
        <taxon>Bacteria</taxon>
        <taxon>Pseudomonadati</taxon>
        <taxon>Acidobacteriota</taxon>
        <taxon>Terriglobia</taxon>
        <taxon>Terriglobales</taxon>
        <taxon>Acidobacteriaceae</taxon>
        <taxon>Edaphobacter</taxon>
    </lineage>
</organism>